<name>A0A7S6UEY9_9GAMM</name>
<dbReference type="PROSITE" id="PS51257">
    <property type="entry name" value="PROKAR_LIPOPROTEIN"/>
    <property type="match status" value="1"/>
</dbReference>
<dbReference type="EMBL" id="CP063656">
    <property type="protein sequence ID" value="QOW19048.1"/>
    <property type="molecule type" value="Genomic_DNA"/>
</dbReference>
<accession>A0A7S6UEY9</accession>
<reference evidence="2 3" key="1">
    <citation type="submission" date="2020-10" db="EMBL/GenBank/DDBJ databases">
        <title>complete genome sequencing of Lysobacter sp. H21R20.</title>
        <authorList>
            <person name="Bae J.-W."/>
            <person name="Lee S.-Y."/>
        </authorList>
    </citation>
    <scope>NUCLEOTIDE SEQUENCE [LARGE SCALE GENOMIC DNA]</scope>
    <source>
        <strain evidence="2 3">H21R20</strain>
    </source>
</reference>
<proteinExistence type="predicted"/>
<protein>
    <recommendedName>
        <fullName evidence="4">Lipoprotein</fullName>
    </recommendedName>
</protein>
<sequence>MTRFLLSAALMFSLAACSAEQASATAAQSPACDVAEAALIGDWQRSGDAGTFEQFSLVTQNGERRFDSWLHERPEVSGGSWSYQADDCRLALNGADSNLAWHFKVSADEAGNQITLSPLDAGSGTVDGTYQRLAD</sequence>
<keyword evidence="1" id="KW-0732">Signal</keyword>
<feature type="signal peptide" evidence="1">
    <location>
        <begin position="1"/>
        <end position="18"/>
    </location>
</feature>
<dbReference type="RefSeq" id="WP_193984237.1">
    <property type="nucleotide sequence ID" value="NZ_CP063656.1"/>
</dbReference>
<gene>
    <name evidence="2" type="ORF">INQ41_10340</name>
</gene>
<feature type="chain" id="PRO_5032968821" description="Lipoprotein" evidence="1">
    <location>
        <begin position="19"/>
        <end position="135"/>
    </location>
</feature>
<evidence type="ECO:0008006" key="4">
    <source>
        <dbReference type="Google" id="ProtNLM"/>
    </source>
</evidence>
<evidence type="ECO:0000313" key="2">
    <source>
        <dbReference type="EMBL" id="QOW19048.1"/>
    </source>
</evidence>
<dbReference type="KEGG" id="lcic:INQ41_10340"/>
<organism evidence="2 3">
    <name type="scientific">Novilysobacter ciconiae</name>
    <dbReference type="NCBI Taxonomy" id="2781022"/>
    <lineage>
        <taxon>Bacteria</taxon>
        <taxon>Pseudomonadati</taxon>
        <taxon>Pseudomonadota</taxon>
        <taxon>Gammaproteobacteria</taxon>
        <taxon>Lysobacterales</taxon>
        <taxon>Lysobacteraceae</taxon>
        <taxon>Novilysobacter</taxon>
    </lineage>
</organism>
<evidence type="ECO:0000256" key="1">
    <source>
        <dbReference type="SAM" id="SignalP"/>
    </source>
</evidence>
<evidence type="ECO:0000313" key="3">
    <source>
        <dbReference type="Proteomes" id="UP000594059"/>
    </source>
</evidence>
<dbReference type="Proteomes" id="UP000594059">
    <property type="component" value="Chromosome"/>
</dbReference>
<dbReference type="AlphaFoldDB" id="A0A7S6UEY9"/>
<keyword evidence="3" id="KW-1185">Reference proteome</keyword>